<feature type="transmembrane region" description="Helical" evidence="7">
    <location>
        <begin position="508"/>
        <end position="528"/>
    </location>
</feature>
<keyword evidence="7" id="KW-1133">Transmembrane helix</keyword>
<evidence type="ECO:0000256" key="6">
    <source>
        <dbReference type="SAM" id="MobiDB-lite"/>
    </source>
</evidence>
<keyword evidence="3" id="KW-0067">ATP-binding</keyword>
<sequence>MPGAALSVDFGTSHTVAVVRRADGRVEPLLFDATPLLPSAVFAAAEGLTVGREAVDAAHFRPACFEPHPKRRIDDVTVLLGDEEFTVVALFAAVLGRAWDEAVRVLGETPGTTVLTHPAQWGPTRLLVLRDAAEQAGLVSPVFVPEPVAAAHYYLTRLAHDVPTGSVVVVHDFGGGTFDAAVVRRTGTGFEVVTVDGLDDLGGVDVDAAIITHLRHRIDRPGDWNALLSPTTGAQRRAWRNFHEDIRQTKETLSRRSGADLYVPTLDVDTHLTRDELDALTRPLLARAVRVMRAVIRSSGVTDSEIAGVFLVGGASRMPSVATTMHRELGHAPTITDQVEQVVAHGALLSADTANRATAPSAVPPVPATVPPEPAVAAAPPVSSHSVAVLSSPIASEPQPVTLLPPSPPVTTPPPGAVAPPPIAAESRPRPAGGESSRPPSQPDPAADPGPNGVPPRRALLIARVTMAVQVLFALRVSVVDLPAWVGVALTLTVFGLSWLLHRRAVRVAVLALQVVYFVNVAATGAYGLGRVVAMESTEWWFLLDLGAAATAVAVPALLTRHRNPMLAAMAIPAGAMCCLNVFGTYDTIALYSGGALMVAGALFGLRPWRSVLHGVPRWLRGRSVRVGVTAMAALIPIGTATYEVTQWLDHVGTVTEGMSDEMIAFIGDWPQVLTGCEPEEVAKSFEAHVCTVDEPEIQEVHFMRLETVALAARTAHLREDHEGTADTAHRSYAYHTSASLSYWDEDHPRCLAVLDARQVNTVPAMDLDVLTDYYLTYRAVP</sequence>
<dbReference type="InterPro" id="IPR043129">
    <property type="entry name" value="ATPase_NBD"/>
</dbReference>
<dbReference type="Gene3D" id="3.30.420.40">
    <property type="match status" value="2"/>
</dbReference>
<keyword evidence="5" id="KW-0143">Chaperone</keyword>
<dbReference type="PANTHER" id="PTHR42749:SF1">
    <property type="entry name" value="CELL SHAPE-DETERMINING PROTEIN MREB"/>
    <property type="match status" value="1"/>
</dbReference>
<dbReference type="PRINTS" id="PR00301">
    <property type="entry name" value="HEATSHOCK70"/>
</dbReference>
<feature type="compositionally biased region" description="Pro residues" evidence="6">
    <location>
        <begin position="440"/>
        <end position="453"/>
    </location>
</feature>
<feature type="transmembrane region" description="Helical" evidence="7">
    <location>
        <begin position="589"/>
        <end position="606"/>
    </location>
</feature>
<dbReference type="Pfam" id="PF00012">
    <property type="entry name" value="HSP70"/>
    <property type="match status" value="1"/>
</dbReference>
<feature type="compositionally biased region" description="Pro residues" evidence="6">
    <location>
        <begin position="403"/>
        <end position="423"/>
    </location>
</feature>
<protein>
    <submittedName>
        <fullName evidence="8">Hsp70 protein</fullName>
    </submittedName>
</protein>
<accession>A0A562ULG0</accession>
<keyword evidence="4" id="KW-0346">Stress response</keyword>
<feature type="transmembrane region" description="Helical" evidence="7">
    <location>
        <begin position="482"/>
        <end position="501"/>
    </location>
</feature>
<comment type="similarity">
    <text evidence="1">Belongs to the heat shock protein 70 family.</text>
</comment>
<organism evidence="8 9">
    <name type="scientific">Stackebrandtia albiflava</name>
    <dbReference type="NCBI Taxonomy" id="406432"/>
    <lineage>
        <taxon>Bacteria</taxon>
        <taxon>Bacillati</taxon>
        <taxon>Actinomycetota</taxon>
        <taxon>Actinomycetes</taxon>
        <taxon>Glycomycetales</taxon>
        <taxon>Glycomycetaceae</taxon>
        <taxon>Stackebrandtia</taxon>
    </lineage>
</organism>
<dbReference type="InterPro" id="IPR018181">
    <property type="entry name" value="Heat_shock_70_CS"/>
</dbReference>
<gene>
    <name evidence="8" type="ORF">LX16_5197</name>
</gene>
<dbReference type="Gene3D" id="3.90.640.10">
    <property type="entry name" value="Actin, Chain A, domain 4"/>
    <property type="match status" value="1"/>
</dbReference>
<feature type="transmembrane region" description="Helical" evidence="7">
    <location>
        <begin position="566"/>
        <end position="583"/>
    </location>
</feature>
<keyword evidence="7" id="KW-0472">Membrane</keyword>
<dbReference type="PROSITE" id="PS01036">
    <property type="entry name" value="HSP70_3"/>
    <property type="match status" value="1"/>
</dbReference>
<dbReference type="Proteomes" id="UP000321617">
    <property type="component" value="Unassembled WGS sequence"/>
</dbReference>
<dbReference type="GO" id="GO:0005524">
    <property type="term" value="F:ATP binding"/>
    <property type="evidence" value="ECO:0007669"/>
    <property type="project" value="UniProtKB-KW"/>
</dbReference>
<evidence type="ECO:0000256" key="1">
    <source>
        <dbReference type="ARBA" id="ARBA00007381"/>
    </source>
</evidence>
<evidence type="ECO:0000256" key="7">
    <source>
        <dbReference type="SAM" id="Phobius"/>
    </source>
</evidence>
<dbReference type="GO" id="GO:0140662">
    <property type="term" value="F:ATP-dependent protein folding chaperone"/>
    <property type="evidence" value="ECO:0007669"/>
    <property type="project" value="InterPro"/>
</dbReference>
<comment type="caution">
    <text evidence="8">The sequence shown here is derived from an EMBL/GenBank/DDBJ whole genome shotgun (WGS) entry which is preliminary data.</text>
</comment>
<feature type="transmembrane region" description="Helical" evidence="7">
    <location>
        <begin position="540"/>
        <end position="559"/>
    </location>
</feature>
<evidence type="ECO:0000313" key="8">
    <source>
        <dbReference type="EMBL" id="TWJ06461.1"/>
    </source>
</evidence>
<dbReference type="SUPFAM" id="SSF53067">
    <property type="entry name" value="Actin-like ATPase domain"/>
    <property type="match status" value="2"/>
</dbReference>
<proteinExistence type="inferred from homology"/>
<dbReference type="RefSeq" id="WP_147144540.1">
    <property type="nucleotide sequence ID" value="NZ_BAABIJ010000002.1"/>
</dbReference>
<keyword evidence="7" id="KW-0812">Transmembrane</keyword>
<keyword evidence="2" id="KW-0547">Nucleotide-binding</keyword>
<dbReference type="PANTHER" id="PTHR42749">
    <property type="entry name" value="CELL SHAPE-DETERMINING PROTEIN MREB"/>
    <property type="match status" value="1"/>
</dbReference>
<evidence type="ECO:0000256" key="4">
    <source>
        <dbReference type="ARBA" id="ARBA00023016"/>
    </source>
</evidence>
<name>A0A562ULG0_9ACTN</name>
<dbReference type="InterPro" id="IPR013126">
    <property type="entry name" value="Hsp_70_fam"/>
</dbReference>
<keyword evidence="9" id="KW-1185">Reference proteome</keyword>
<evidence type="ECO:0000313" key="9">
    <source>
        <dbReference type="Proteomes" id="UP000321617"/>
    </source>
</evidence>
<evidence type="ECO:0000256" key="3">
    <source>
        <dbReference type="ARBA" id="ARBA00022840"/>
    </source>
</evidence>
<evidence type="ECO:0000256" key="5">
    <source>
        <dbReference type="ARBA" id="ARBA00023186"/>
    </source>
</evidence>
<dbReference type="OrthoDB" id="3333926at2"/>
<feature type="region of interest" description="Disordered" evidence="6">
    <location>
        <begin position="397"/>
        <end position="453"/>
    </location>
</feature>
<evidence type="ECO:0000256" key="2">
    <source>
        <dbReference type="ARBA" id="ARBA00022741"/>
    </source>
</evidence>
<reference evidence="8 9" key="1">
    <citation type="journal article" date="2013" name="Stand. Genomic Sci.">
        <title>Genomic Encyclopedia of Type Strains, Phase I: The one thousand microbial genomes (KMG-I) project.</title>
        <authorList>
            <person name="Kyrpides N.C."/>
            <person name="Woyke T."/>
            <person name="Eisen J.A."/>
            <person name="Garrity G."/>
            <person name="Lilburn T.G."/>
            <person name="Beck B.J."/>
            <person name="Whitman W.B."/>
            <person name="Hugenholtz P."/>
            <person name="Klenk H.P."/>
        </authorList>
    </citation>
    <scope>NUCLEOTIDE SEQUENCE [LARGE SCALE GENOMIC DNA]</scope>
    <source>
        <strain evidence="8 9">DSM 45044</strain>
    </source>
</reference>
<dbReference type="EMBL" id="VLLL01000012">
    <property type="protein sequence ID" value="TWJ06461.1"/>
    <property type="molecule type" value="Genomic_DNA"/>
</dbReference>
<dbReference type="AlphaFoldDB" id="A0A562ULG0"/>